<accession>A0AC61QZP2</accession>
<organism evidence="1 2">
    <name type="scientific">Hominisplanchenecus murintestinalis</name>
    <dbReference type="NCBI Taxonomy" id="2941517"/>
    <lineage>
        <taxon>Bacteria</taxon>
        <taxon>Bacillati</taxon>
        <taxon>Bacillota</taxon>
        <taxon>Clostridia</taxon>
        <taxon>Lachnospirales</taxon>
        <taxon>Lachnospiraceae</taxon>
        <taxon>Hominisplanchenecus</taxon>
    </lineage>
</organism>
<evidence type="ECO:0000313" key="2">
    <source>
        <dbReference type="Proteomes" id="UP000307720"/>
    </source>
</evidence>
<evidence type="ECO:0000313" key="1">
    <source>
        <dbReference type="EMBL" id="TGX98638.1"/>
    </source>
</evidence>
<keyword evidence="2" id="KW-1185">Reference proteome</keyword>
<comment type="caution">
    <text evidence="1">The sequence shown here is derived from an EMBL/GenBank/DDBJ whole genome shotgun (WGS) entry which is preliminary data.</text>
</comment>
<reference evidence="1" key="1">
    <citation type="submission" date="2019-04" db="EMBL/GenBank/DDBJ databases">
        <title>Microbes associate with the intestines of laboratory mice.</title>
        <authorList>
            <person name="Navarre W."/>
            <person name="Wong E."/>
            <person name="Huang K."/>
            <person name="Tropini C."/>
            <person name="Ng K."/>
            <person name="Yu B."/>
        </authorList>
    </citation>
    <scope>NUCLEOTIDE SEQUENCE</scope>
    <source>
        <strain evidence="1">NM72_1-8</strain>
    </source>
</reference>
<sequence>MGLNIEKNYLTENRCYQTGAVCEKIGVQIHTIGTGQGTAQAVADYWNQGAVSACVHYCVDADIPGKVLQFLPENIRSWADAGWGNNHLITVEICESDYISYSGGANYSVRNLEKARADIMRGYQTAAELCAFLCKWYGWNPQAKLGNGMYVISSHAEGAAAGLSSNHADPAHIWSRFGLSMDGFRADVAKMMRTEPGIKPGVKVRLAQDIAVRDGVSSKEQQAGYVKYTELSASAKKKAKRIAGNRARVKKGTVVKILETKTAWDGTVWIRVKSGWLPVVKDGKWRVSVNGMGGNHAG</sequence>
<name>A0AC61QZP2_9FIRM</name>
<proteinExistence type="predicted"/>
<gene>
    <name evidence="1" type="ORF">E5357_08180</name>
</gene>
<dbReference type="EMBL" id="SRZB01000015">
    <property type="protein sequence ID" value="TGX98638.1"/>
    <property type="molecule type" value="Genomic_DNA"/>
</dbReference>
<protein>
    <submittedName>
        <fullName evidence="1">N-acetylmuramoyl-L-alanine amidase</fullName>
    </submittedName>
</protein>
<dbReference type="Proteomes" id="UP000307720">
    <property type="component" value="Unassembled WGS sequence"/>
</dbReference>